<keyword evidence="2" id="KW-1185">Reference proteome</keyword>
<dbReference type="Proteomes" id="UP000277204">
    <property type="component" value="Unassembled WGS sequence"/>
</dbReference>
<protein>
    <submittedName>
        <fullName evidence="1">Uncharacterized protein</fullName>
    </submittedName>
</protein>
<sequence length="111" mass="13054">MNVIQCYAPSNDSNDDDKDRFFERLQSILAKCPGRDLTILIGGSNAKFEIDNIVYEDVMGRHELRGKNENGEKFKYLCAFYEMVICDTIFTHKRMYKAPWVSLDNNYRELR</sequence>
<name>A0A183N5M4_9TREM</name>
<proteinExistence type="predicted"/>
<reference evidence="1 2" key="1">
    <citation type="submission" date="2018-11" db="EMBL/GenBank/DDBJ databases">
        <authorList>
            <consortium name="Pathogen Informatics"/>
        </authorList>
    </citation>
    <scope>NUCLEOTIDE SEQUENCE [LARGE SCALE GENOMIC DNA]</scope>
    <source>
        <strain evidence="1 2">Zambia</strain>
    </source>
</reference>
<dbReference type="Gene3D" id="3.60.10.10">
    <property type="entry name" value="Endonuclease/exonuclease/phosphatase"/>
    <property type="match status" value="1"/>
</dbReference>
<dbReference type="EMBL" id="UZAI01019820">
    <property type="protein sequence ID" value="VDP47933.1"/>
    <property type="molecule type" value="Genomic_DNA"/>
</dbReference>
<gene>
    <name evidence="1" type="ORF">SMRZ_LOCUS23599</name>
</gene>
<dbReference type="AlphaFoldDB" id="A0A183N5M4"/>
<dbReference type="InterPro" id="IPR036691">
    <property type="entry name" value="Endo/exonu/phosph_ase_sf"/>
</dbReference>
<accession>A0A183N5M4</accession>
<evidence type="ECO:0000313" key="2">
    <source>
        <dbReference type="Proteomes" id="UP000277204"/>
    </source>
</evidence>
<evidence type="ECO:0000313" key="1">
    <source>
        <dbReference type="EMBL" id="VDP47933.1"/>
    </source>
</evidence>
<organism evidence="1 2">
    <name type="scientific">Schistosoma margrebowiei</name>
    <dbReference type="NCBI Taxonomy" id="48269"/>
    <lineage>
        <taxon>Eukaryota</taxon>
        <taxon>Metazoa</taxon>
        <taxon>Spiralia</taxon>
        <taxon>Lophotrochozoa</taxon>
        <taxon>Platyhelminthes</taxon>
        <taxon>Trematoda</taxon>
        <taxon>Digenea</taxon>
        <taxon>Strigeidida</taxon>
        <taxon>Schistosomatoidea</taxon>
        <taxon>Schistosomatidae</taxon>
        <taxon>Schistosoma</taxon>
    </lineage>
</organism>